<dbReference type="GO" id="GO:0034455">
    <property type="term" value="C:t-UTP complex"/>
    <property type="evidence" value="ECO:0007669"/>
    <property type="project" value="TreeGrafter"/>
</dbReference>
<organism evidence="3 4">
    <name type="scientific">Geosmithia morbida</name>
    <dbReference type="NCBI Taxonomy" id="1094350"/>
    <lineage>
        <taxon>Eukaryota</taxon>
        <taxon>Fungi</taxon>
        <taxon>Dikarya</taxon>
        <taxon>Ascomycota</taxon>
        <taxon>Pezizomycotina</taxon>
        <taxon>Sordariomycetes</taxon>
        <taxon>Hypocreomycetidae</taxon>
        <taxon>Hypocreales</taxon>
        <taxon>Bionectriaceae</taxon>
        <taxon>Geosmithia</taxon>
    </lineage>
</organism>
<dbReference type="OrthoDB" id="8883818at2759"/>
<dbReference type="SMART" id="SM00320">
    <property type="entry name" value="WD40"/>
    <property type="match status" value="4"/>
</dbReference>
<evidence type="ECO:0000313" key="4">
    <source>
        <dbReference type="Proteomes" id="UP000749293"/>
    </source>
</evidence>
<comment type="caution">
    <text evidence="3">The sequence shown here is derived from an EMBL/GenBank/DDBJ whole genome shotgun (WGS) entry which is preliminary data.</text>
</comment>
<dbReference type="EMBL" id="JAANYQ010000003">
    <property type="protein sequence ID" value="KAF4124942.1"/>
    <property type="molecule type" value="Genomic_DNA"/>
</dbReference>
<dbReference type="GO" id="GO:0030686">
    <property type="term" value="C:90S preribosome"/>
    <property type="evidence" value="ECO:0007669"/>
    <property type="project" value="InterPro"/>
</dbReference>
<feature type="compositionally biased region" description="Polar residues" evidence="2">
    <location>
        <begin position="780"/>
        <end position="789"/>
    </location>
</feature>
<dbReference type="InterPro" id="IPR015943">
    <property type="entry name" value="WD40/YVTN_repeat-like_dom_sf"/>
</dbReference>
<evidence type="ECO:0000313" key="3">
    <source>
        <dbReference type="EMBL" id="KAF4124942.1"/>
    </source>
</evidence>
<dbReference type="Proteomes" id="UP000749293">
    <property type="component" value="Unassembled WGS sequence"/>
</dbReference>
<dbReference type="PROSITE" id="PS50082">
    <property type="entry name" value="WD_REPEATS_2"/>
    <property type="match status" value="1"/>
</dbReference>
<feature type="region of interest" description="Disordered" evidence="2">
    <location>
        <begin position="516"/>
        <end position="549"/>
    </location>
</feature>
<feature type="region of interest" description="Disordered" evidence="2">
    <location>
        <begin position="597"/>
        <end position="645"/>
    </location>
</feature>
<accession>A0A9P4Z026</accession>
<proteinExistence type="predicted"/>
<dbReference type="RefSeq" id="XP_035323594.1">
    <property type="nucleotide sequence ID" value="XM_035465757.1"/>
</dbReference>
<dbReference type="InterPro" id="IPR001680">
    <property type="entry name" value="WD40_rpt"/>
</dbReference>
<dbReference type="GO" id="GO:0000462">
    <property type="term" value="P:maturation of SSU-rRNA from tricistronic rRNA transcript (SSU-rRNA, 5.8S rRNA, LSU-rRNA)"/>
    <property type="evidence" value="ECO:0007669"/>
    <property type="project" value="InterPro"/>
</dbReference>
<evidence type="ECO:0000256" key="1">
    <source>
        <dbReference type="PROSITE-ProRule" id="PRU00221"/>
    </source>
</evidence>
<dbReference type="PANTHER" id="PTHR44163">
    <property type="entry name" value="U3 SMALL NUCLEOLAR RNA-ASSOCIATED PROTEIN 4 HOMOLOG"/>
    <property type="match status" value="1"/>
</dbReference>
<feature type="compositionally biased region" description="Acidic residues" evidence="2">
    <location>
        <begin position="822"/>
        <end position="842"/>
    </location>
</feature>
<protein>
    <submittedName>
        <fullName evidence="3">U3 small nucleolar RNA-associated protein 4</fullName>
    </submittedName>
</protein>
<feature type="compositionally biased region" description="Acidic residues" evidence="2">
    <location>
        <begin position="615"/>
        <end position="627"/>
    </location>
</feature>
<evidence type="ECO:0000256" key="2">
    <source>
        <dbReference type="SAM" id="MobiDB-lite"/>
    </source>
</evidence>
<reference evidence="3" key="1">
    <citation type="submission" date="2020-03" db="EMBL/GenBank/DDBJ databases">
        <title>Site-based positive gene gene selection in Geosmithia morbida across the United States reveals a broad range of putative effectors and factors for local host and environmental adapation.</title>
        <authorList>
            <person name="Onufrak A."/>
            <person name="Murdoch R.W."/>
            <person name="Gazis R."/>
            <person name="Huff M."/>
            <person name="Staton M."/>
            <person name="Klingeman W."/>
            <person name="Hadziabdic D."/>
        </authorList>
    </citation>
    <scope>NUCLEOTIDE SEQUENCE</scope>
    <source>
        <strain evidence="3">1262</strain>
    </source>
</reference>
<feature type="compositionally biased region" description="Low complexity" evidence="2">
    <location>
        <begin position="598"/>
        <end position="614"/>
    </location>
</feature>
<keyword evidence="4" id="KW-1185">Reference proteome</keyword>
<dbReference type="PANTHER" id="PTHR44163:SF1">
    <property type="entry name" value="U3 SMALL NUCLEOLAR RNA-ASSOCIATED PROTEIN 4 HOMOLOG"/>
    <property type="match status" value="1"/>
</dbReference>
<feature type="region of interest" description="Disordered" evidence="2">
    <location>
        <begin position="765"/>
        <end position="864"/>
    </location>
</feature>
<dbReference type="GO" id="GO:0003723">
    <property type="term" value="F:RNA binding"/>
    <property type="evidence" value="ECO:0007669"/>
    <property type="project" value="TreeGrafter"/>
</dbReference>
<feature type="repeat" description="WD" evidence="1">
    <location>
        <begin position="276"/>
        <end position="317"/>
    </location>
</feature>
<dbReference type="Gene3D" id="2.130.10.10">
    <property type="entry name" value="YVTN repeat-like/Quinoprotein amine dehydrogenase"/>
    <property type="match status" value="2"/>
</dbReference>
<dbReference type="GeneID" id="55970009"/>
<dbReference type="InterPro" id="IPR046351">
    <property type="entry name" value="UTP4"/>
</dbReference>
<dbReference type="AlphaFoldDB" id="A0A9P4Z026"/>
<dbReference type="SUPFAM" id="SSF50978">
    <property type="entry name" value="WD40 repeat-like"/>
    <property type="match status" value="2"/>
</dbReference>
<gene>
    <name evidence="3" type="ORF">GMORB2_3781</name>
</gene>
<dbReference type="Pfam" id="PF00400">
    <property type="entry name" value="WD40"/>
    <property type="match status" value="1"/>
</dbReference>
<keyword evidence="1" id="KW-0853">WD repeat</keyword>
<name>A0A9P4Z026_9HYPO</name>
<dbReference type="InterPro" id="IPR036322">
    <property type="entry name" value="WD40_repeat_dom_sf"/>
</dbReference>
<sequence length="908" mass="98281">MDVHRCRFVPFQPSAINAIALSHPRTRTAKHANVARMAIGRANGDIEIWNPANGSWHQELIIRGGKDRSIDGLVWVNEPDQDLGDGRTLVGRSRLFSIGYTSTVTEWDLETAKPKRHASGQHGDIWCIAAQPSDASGSATINGAVGNASAGGTKLVAGTIDGELVMYSVEDDDLRFQRVVVRSPTKKAQMVSITFQTRKVVVVGCSDGTVRAYDIAKGHLLRRMTLGADAGSGPGGSKDIIAWSVQCLPNGNIVSADSTGQVCIWDGKTYTQTQRLQSHKQDVLSLAISADGSSILSGGMDRRTVLYKLNGSRWAKVWGRRYHDHDVKAMASFESGHISVVISGGPDANPVIVPLKEMGRENHRVISNLPQQPPIASARKARFILSWWDRELHIWQLRRAASDIINSMDDDSGENGDLSQNRKLLKTIVVKGDSNISDATINDEGTLVVVSTATDVKAFRLEHSEHPVTKPSDLKLWTVSVMSQELSKNGASKVQLSPDGSWLATVQDGQRILVTRIQQPDSSSDNADDDDDRSPATQTRRLTRLRRQIPRYMQNGGLGKYDRTVAHVAFSADSKVLATADLAGYIDTWVLRGSQGRANGAGENEAEAVASESGGSDDDDDDDDDETTTGGGGEDGSSWVRNANGKLLPKLPGSPAVLAFAPGGGSESSGAGDDDHTLLAITSSWNVLAFHALQGSLTPWSRRHPRKALPAPILDLLDIPKAVFWQGASRVWIYGVSFLVMLDMSQDLRQPTVGQDGQVLTVSSLKRKRTGHGTGAGGRMTQSNLTPHQITRHVDGREENVVDAAAVKNGGRGGGGKRYHDDDDDDDGDGDDDDDDDDDSSNQEDGVRPGSSLEVSGAGAAGQPKAWWMTYKYRPIFGVVGLEEDEVALVERPTWDVDMQERYMVEDR</sequence>
<dbReference type="GO" id="GO:0032040">
    <property type="term" value="C:small-subunit processome"/>
    <property type="evidence" value="ECO:0007669"/>
    <property type="project" value="TreeGrafter"/>
</dbReference>